<evidence type="ECO:0000256" key="2">
    <source>
        <dbReference type="ARBA" id="ARBA00023004"/>
    </source>
</evidence>
<dbReference type="Proteomes" id="UP000599024">
    <property type="component" value="Unassembled WGS sequence"/>
</dbReference>
<proteinExistence type="predicted"/>
<organism evidence="6 7">
    <name type="scientific">Candidatus Desulfatifera sulfidica</name>
    <dbReference type="NCBI Taxonomy" id="2841691"/>
    <lineage>
        <taxon>Bacteria</taxon>
        <taxon>Pseudomonadati</taxon>
        <taxon>Thermodesulfobacteriota</taxon>
        <taxon>Desulfobulbia</taxon>
        <taxon>Desulfobulbales</taxon>
        <taxon>Desulfobulbaceae</taxon>
        <taxon>Candidatus Desulfatifera</taxon>
    </lineage>
</organism>
<evidence type="ECO:0000256" key="1">
    <source>
        <dbReference type="ARBA" id="ARBA00022723"/>
    </source>
</evidence>
<accession>A0A8J6TDD5</accession>
<dbReference type="PROSITE" id="PS00198">
    <property type="entry name" value="4FE4S_FER_1"/>
    <property type="match status" value="1"/>
</dbReference>
<comment type="caution">
    <text evidence="6">The sequence shown here is derived from an EMBL/GenBank/DDBJ whole genome shotgun (WGS) entry which is preliminary data.</text>
</comment>
<dbReference type="PROSITE" id="PS51379">
    <property type="entry name" value="4FE4S_FER_2"/>
    <property type="match status" value="2"/>
</dbReference>
<gene>
    <name evidence="6" type="ORF">H8E79_03065</name>
</gene>
<dbReference type="Pfam" id="PF13187">
    <property type="entry name" value="Fer4_9"/>
    <property type="match status" value="1"/>
</dbReference>
<feature type="domain" description="4Fe-4S ferredoxin-type" evidence="5">
    <location>
        <begin position="70"/>
        <end position="100"/>
    </location>
</feature>
<reference evidence="6 7" key="1">
    <citation type="submission" date="2020-08" db="EMBL/GenBank/DDBJ databases">
        <title>Bridging the membrane lipid divide: bacteria of the FCB group superphylum have the potential to synthesize archaeal ether lipids.</title>
        <authorList>
            <person name="Villanueva L."/>
            <person name="Von Meijenfeldt F.A.B."/>
            <person name="Westbye A.B."/>
            <person name="Yadav S."/>
            <person name="Hopmans E.C."/>
            <person name="Dutilh B.E."/>
            <person name="Sinninghe Damste J.S."/>
        </authorList>
    </citation>
    <scope>NUCLEOTIDE SEQUENCE [LARGE SCALE GENOMIC DNA]</scope>
    <source>
        <strain evidence="6">NIOZ-UU81</strain>
    </source>
</reference>
<dbReference type="GO" id="GO:0051536">
    <property type="term" value="F:iron-sulfur cluster binding"/>
    <property type="evidence" value="ECO:0007669"/>
    <property type="project" value="UniProtKB-KW"/>
</dbReference>
<name>A0A8J6TDD5_9BACT</name>
<dbReference type="PANTHER" id="PTHR43122">
    <property type="entry name" value="FERREDOXIN SUBUNIT OF PYRUVATE:FLAVODOXIN OXIDOREDUCTASE-RELATED"/>
    <property type="match status" value="1"/>
</dbReference>
<dbReference type="PANTHER" id="PTHR43122:SF1">
    <property type="entry name" value="IRON-SULFUR-BINDING PROTEIN"/>
    <property type="match status" value="1"/>
</dbReference>
<dbReference type="InterPro" id="IPR017900">
    <property type="entry name" value="4Fe4S_Fe_S_CS"/>
</dbReference>
<feature type="region of interest" description="Disordered" evidence="4">
    <location>
        <begin position="1"/>
        <end position="29"/>
    </location>
</feature>
<evidence type="ECO:0000313" key="6">
    <source>
        <dbReference type="EMBL" id="MBC8208134.1"/>
    </source>
</evidence>
<dbReference type="InterPro" id="IPR017896">
    <property type="entry name" value="4Fe4S_Fe-S-bd"/>
</dbReference>
<feature type="domain" description="4Fe-4S ferredoxin-type" evidence="5">
    <location>
        <begin position="40"/>
        <end position="69"/>
    </location>
</feature>
<evidence type="ECO:0000313" key="7">
    <source>
        <dbReference type="Proteomes" id="UP000599024"/>
    </source>
</evidence>
<evidence type="ECO:0000259" key="5">
    <source>
        <dbReference type="PROSITE" id="PS51379"/>
    </source>
</evidence>
<evidence type="ECO:0000256" key="4">
    <source>
        <dbReference type="SAM" id="MobiDB-lite"/>
    </source>
</evidence>
<keyword evidence="1" id="KW-0479">Metal-binding</keyword>
<dbReference type="AlphaFoldDB" id="A0A8J6TDD5"/>
<dbReference type="SUPFAM" id="SSF54862">
    <property type="entry name" value="4Fe-4S ferredoxins"/>
    <property type="match status" value="1"/>
</dbReference>
<dbReference type="EMBL" id="JACNLK010000028">
    <property type="protein sequence ID" value="MBC8208134.1"/>
    <property type="molecule type" value="Genomic_DNA"/>
</dbReference>
<keyword evidence="2" id="KW-0408">Iron</keyword>
<keyword evidence="3" id="KW-0411">Iron-sulfur</keyword>
<protein>
    <submittedName>
        <fullName evidence="6">4Fe-4S binding protein</fullName>
    </submittedName>
</protein>
<dbReference type="Gene3D" id="3.30.70.20">
    <property type="match status" value="1"/>
</dbReference>
<sequence>MVKKIKKTLQEPSGSEEQSPDPEKGNGYWETHKKKKGTLFDVSFFYDWCKACGLCASLCPRKIILNDPLGRPYIEDMDRCSGCRFCVIHCPDFAITVKERFADRRRSTDEE</sequence>
<evidence type="ECO:0000256" key="3">
    <source>
        <dbReference type="ARBA" id="ARBA00023014"/>
    </source>
</evidence>
<dbReference type="GO" id="GO:0046872">
    <property type="term" value="F:metal ion binding"/>
    <property type="evidence" value="ECO:0007669"/>
    <property type="project" value="UniProtKB-KW"/>
</dbReference>